<keyword evidence="5" id="KW-1185">Reference proteome</keyword>
<dbReference type="InterPro" id="IPR043502">
    <property type="entry name" value="DNA/RNA_pol_sf"/>
</dbReference>
<comment type="caution">
    <text evidence="4">The sequence shown here is derived from an EMBL/GenBank/DDBJ whole genome shotgun (WGS) entry which is preliminary data.</text>
</comment>
<evidence type="ECO:0000259" key="3">
    <source>
        <dbReference type="Pfam" id="PF00817"/>
    </source>
</evidence>
<keyword evidence="1" id="KW-0227">DNA damage</keyword>
<dbReference type="SUPFAM" id="SSF56672">
    <property type="entry name" value="DNA/RNA polymerases"/>
    <property type="match status" value="1"/>
</dbReference>
<dbReference type="InterPro" id="IPR001126">
    <property type="entry name" value="UmuC"/>
</dbReference>
<dbReference type="EMBL" id="PSYR01000001">
    <property type="protein sequence ID" value="RCN58905.1"/>
    <property type="molecule type" value="Genomic_DNA"/>
</dbReference>
<feature type="signal peptide" evidence="2">
    <location>
        <begin position="1"/>
        <end position="17"/>
    </location>
</feature>
<evidence type="ECO:0000256" key="1">
    <source>
        <dbReference type="ARBA" id="ARBA00022763"/>
    </source>
</evidence>
<gene>
    <name evidence="4" type="ORF">C4900_03875</name>
</gene>
<keyword evidence="2" id="KW-0732">Signal</keyword>
<dbReference type="PANTHER" id="PTHR35369">
    <property type="entry name" value="BLR3025 PROTEIN-RELATED"/>
    <property type="match status" value="1"/>
</dbReference>
<evidence type="ECO:0000256" key="2">
    <source>
        <dbReference type="SAM" id="SignalP"/>
    </source>
</evidence>
<dbReference type="Pfam" id="PF00817">
    <property type="entry name" value="IMS"/>
    <property type="match status" value="1"/>
</dbReference>
<evidence type="ECO:0000313" key="5">
    <source>
        <dbReference type="Proteomes" id="UP000253250"/>
    </source>
</evidence>
<dbReference type="GO" id="GO:0006281">
    <property type="term" value="P:DNA repair"/>
    <property type="evidence" value="ECO:0007669"/>
    <property type="project" value="InterPro"/>
</dbReference>
<proteinExistence type="predicted"/>
<dbReference type="OrthoDB" id="5298951at2"/>
<feature type="chain" id="PRO_5016621818" description="UmuC domain-containing protein" evidence="2">
    <location>
        <begin position="18"/>
        <end position="469"/>
    </location>
</feature>
<evidence type="ECO:0000313" key="4">
    <source>
        <dbReference type="EMBL" id="RCN58905.1"/>
    </source>
</evidence>
<dbReference type="AlphaFoldDB" id="A0A368HLJ3"/>
<name>A0A368HLJ3_9GAMM</name>
<feature type="domain" description="UmuC" evidence="3">
    <location>
        <begin position="21"/>
        <end position="138"/>
    </location>
</feature>
<dbReference type="RefSeq" id="WP_114282345.1">
    <property type="nucleotide sequence ID" value="NZ_PSYR01000001.1"/>
</dbReference>
<accession>A0A368HLJ3</accession>
<dbReference type="PANTHER" id="PTHR35369:SF2">
    <property type="entry name" value="BLR3025 PROTEIN"/>
    <property type="match status" value="1"/>
</dbReference>
<organism evidence="4 5">
    <name type="scientific">Acidiferrobacter thiooxydans</name>
    <dbReference type="NCBI Taxonomy" id="163359"/>
    <lineage>
        <taxon>Bacteria</taxon>
        <taxon>Pseudomonadati</taxon>
        <taxon>Pseudomonadota</taxon>
        <taxon>Gammaproteobacteria</taxon>
        <taxon>Acidiferrobacterales</taxon>
        <taxon>Acidiferrobacteraceae</taxon>
        <taxon>Acidiferrobacter</taxon>
    </lineage>
</organism>
<protein>
    <recommendedName>
        <fullName evidence="3">UmuC domain-containing protein</fullName>
    </recommendedName>
</protein>
<sequence length="469" mass="52728">MLWLAVVLTALPLEVFAARPAPFAVVEDKVLVDCDAQARTQGLTPGLSVVQACALCPSLSLGARDRAAESSLLEGLAAFAYGFSPCVVLRADGVLMRFTDQASPLGDPHRVVAHVTRGLEDAGYVFEIAMAPTAALAWHCARSAMRCVWTSKDPWRLAMRSLPLTGLPWAGEVRAACQALGLTRMGDLLDLPRPGLARRFGQETVHLLEGLMGERPEIEDFWAPTPWFRRRLAFPHPVETDEALAFALARIVREWVMVLRSREARVAGFTVEMSCEDGSLRSEVFTLTRPERDGRILMCLVRERLRDFRPGSAITAVAVSAPLEDSTEGSLPLWRDGQWREQDFRGFLDRLQARLGRDAVRVLSVHPDHRPERASREIPWPQRTPQGRIRALADRPVWLIDPPKRLDVVRGAPMFHGPLRLTRGPERVETGWWDEPVVRDYFVATNTRHESLWVFRIARGEWFLHGYFA</sequence>
<dbReference type="CDD" id="cd03468">
    <property type="entry name" value="PolY_like"/>
    <property type="match status" value="1"/>
</dbReference>
<reference evidence="4 5" key="1">
    <citation type="submission" date="2018-02" db="EMBL/GenBank/DDBJ databases">
        <title>Insights into the biology of acidophilic members of the Acidiferrobacteraceae family derived from comparative genomic analyses.</title>
        <authorList>
            <person name="Issotta F."/>
            <person name="Thyssen C."/>
            <person name="Mena C."/>
            <person name="Moya A."/>
            <person name="Bellenberg S."/>
            <person name="Sproer C."/>
            <person name="Covarrubias P.C."/>
            <person name="Sand W."/>
            <person name="Quatrini R."/>
            <person name="Vera M."/>
        </authorList>
    </citation>
    <scope>NUCLEOTIDE SEQUENCE [LARGE SCALE GENOMIC DNA]</scope>
    <source>
        <strain evidence="5">m-1</strain>
    </source>
</reference>
<dbReference type="Proteomes" id="UP000253250">
    <property type="component" value="Unassembled WGS sequence"/>
</dbReference>
<dbReference type="InterPro" id="IPR050356">
    <property type="entry name" value="SulA_CellDiv_inhibitor"/>
</dbReference>